<dbReference type="Pfam" id="PF13519">
    <property type="entry name" value="VWA_2"/>
    <property type="match status" value="1"/>
</dbReference>
<evidence type="ECO:0000256" key="2">
    <source>
        <dbReference type="SAM" id="Phobius"/>
    </source>
</evidence>
<dbReference type="Proteomes" id="UP000823123">
    <property type="component" value="Unassembled WGS sequence"/>
</dbReference>
<comment type="caution">
    <text evidence="4">The sequence shown here is derived from an EMBL/GenBank/DDBJ whole genome shotgun (WGS) entry which is preliminary data.</text>
</comment>
<protein>
    <submittedName>
        <fullName evidence="4">VWA domain-containing protein</fullName>
    </submittedName>
</protein>
<evidence type="ECO:0000256" key="1">
    <source>
        <dbReference type="SAM" id="MobiDB-lite"/>
    </source>
</evidence>
<feature type="domain" description="VWFA" evidence="3">
    <location>
        <begin position="102"/>
        <end position="224"/>
    </location>
</feature>
<dbReference type="Gene3D" id="3.40.50.410">
    <property type="entry name" value="von Willebrand factor, type A domain"/>
    <property type="match status" value="1"/>
</dbReference>
<accession>A0ABS1C6S0</accession>
<proteinExistence type="predicted"/>
<keyword evidence="2" id="KW-0472">Membrane</keyword>
<feature type="compositionally biased region" description="Basic and acidic residues" evidence="1">
    <location>
        <begin position="596"/>
        <end position="666"/>
    </location>
</feature>
<organism evidence="4 5">
    <name type="scientific">Parvimonas parva</name>
    <dbReference type="NCBI Taxonomy" id="2769485"/>
    <lineage>
        <taxon>Bacteria</taxon>
        <taxon>Bacillati</taxon>
        <taxon>Bacillota</taxon>
        <taxon>Tissierellia</taxon>
        <taxon>Tissierellales</taxon>
        <taxon>Peptoniphilaceae</taxon>
        <taxon>Parvimonas</taxon>
    </lineage>
</organism>
<dbReference type="SUPFAM" id="SSF53300">
    <property type="entry name" value="vWA-like"/>
    <property type="match status" value="1"/>
</dbReference>
<dbReference type="InterPro" id="IPR002035">
    <property type="entry name" value="VWF_A"/>
</dbReference>
<dbReference type="RefSeq" id="WP_201274903.1">
    <property type="nucleotide sequence ID" value="NZ_JACVDA010000001.1"/>
</dbReference>
<dbReference type="InterPro" id="IPR036465">
    <property type="entry name" value="vWFA_dom_sf"/>
</dbReference>
<dbReference type="SMART" id="SM00327">
    <property type="entry name" value="VWA"/>
    <property type="match status" value="1"/>
</dbReference>
<dbReference type="CDD" id="cd00198">
    <property type="entry name" value="vWFA"/>
    <property type="match status" value="1"/>
</dbReference>
<feature type="transmembrane region" description="Helical" evidence="2">
    <location>
        <begin position="670"/>
        <end position="689"/>
    </location>
</feature>
<name>A0ABS1C6S0_9FIRM</name>
<dbReference type="PROSITE" id="PS50234">
    <property type="entry name" value="VWFA"/>
    <property type="match status" value="1"/>
</dbReference>
<keyword evidence="2" id="KW-1133">Transmembrane helix</keyword>
<keyword evidence="2" id="KW-0812">Transmembrane</keyword>
<feature type="region of interest" description="Disordered" evidence="1">
    <location>
        <begin position="573"/>
        <end position="675"/>
    </location>
</feature>
<sequence>MKKSKLLVLILLLSFVINFLPKQLLADEGNLSKNKVVEEKKELVVKKEGTDKEISDKDKDVKRRDVEHTKLFDIEKSAVVEKDKSVTVTTTITPKQIHNGSDVIILLDVSKKMTEETKRGAKEKIKKIVKTLLKDDKYSNLNSVRLISFYRQVKDSVELKPSNVDEKIENAFNEAQNNYNYGVRMQEAIYKAEKIFDNEQKSGKRQHIVLLSQGEATFSYDIKDKENAKTTTIKGDVVGESPFFPWPFYVEKTFKKANMIKDFNAFITMLNRLGIHNFDNIKDKLGLADYFKFFGLDSAFDYIKLKEFESNKLDSSKFDYSKTVGEGYHNHSYQRIKVVSKEFPFKKTIMDALRNKIEKEDAKGVDKLLNKATVKVIETAMDTIFYPREYIFYNHNLSAQGEAKIAKNKNINFYSVDVIDRSHKEKDKLEKYLKEMSENGKFLNTDDNKLAEKFKDIIKEISIEDKLHKNFEAQILENDGKAEFKKGGGWLISGSPKVNWNLSEEDIKNAFEQNKTLKLVYKLKATKDNGTADITLAESTAKYKINNNRQKTEDVGKLLLKLQDVVVESNVVDTDENSANGTKGSYPGGTDLSTVEDTKPENNNKPDNNKPDNNKPDDKEDNKPDNNKPDDKEDNKDNNKEDNKQNSENADKNKNPEINKEKETKIPKTAIAGSSTLLLAVGFLGMYISKRKNDR</sequence>
<evidence type="ECO:0000259" key="3">
    <source>
        <dbReference type="PROSITE" id="PS50234"/>
    </source>
</evidence>
<dbReference type="NCBIfam" id="NF040483">
    <property type="entry name" value="serum_opaci_fac"/>
    <property type="match status" value="1"/>
</dbReference>
<gene>
    <name evidence="4" type="ORF">IBJ83_00405</name>
</gene>
<evidence type="ECO:0000313" key="5">
    <source>
        <dbReference type="Proteomes" id="UP000823123"/>
    </source>
</evidence>
<dbReference type="EMBL" id="JACVDA010000001">
    <property type="protein sequence ID" value="MBK1467785.1"/>
    <property type="molecule type" value="Genomic_DNA"/>
</dbReference>
<reference evidence="4 5" key="1">
    <citation type="submission" date="2020-09" db="EMBL/GenBank/DDBJ databases">
        <title>Parvimonas S3374 sp. nov.</title>
        <authorList>
            <person name="Buhl M."/>
        </authorList>
    </citation>
    <scope>NUCLEOTIDE SEQUENCE [LARGE SCALE GENOMIC DNA]</scope>
    <source>
        <strain evidence="4 5">S3374</strain>
    </source>
</reference>
<evidence type="ECO:0000313" key="4">
    <source>
        <dbReference type="EMBL" id="MBK1467785.1"/>
    </source>
</evidence>
<keyword evidence="5" id="KW-1185">Reference proteome</keyword>